<accession>A0A914Z6E1</accession>
<sequence>MANSIQSRIVSNELCTNLTKLYAIFNVRRSAELEQKLMAQLETDLRESVEGLMAAWNEWEFFLKDLDIEIEKVCGPIKGGLDPNGTCPLKNTRNRQVQSGTLLAYVKSCAYDMLFIQVVTSFASHEASELVLKSYEKLKDFQKLNCDILLLTKGSSTGGHGFLKLVGVPFRTLLDEEESLSRILQHRQSAVSLAGEKAISVCQR</sequence>
<evidence type="ECO:0000313" key="1">
    <source>
        <dbReference type="Proteomes" id="UP000887577"/>
    </source>
</evidence>
<reference evidence="2" key="1">
    <citation type="submission" date="2022-11" db="UniProtKB">
        <authorList>
            <consortium name="WormBaseParasite"/>
        </authorList>
    </citation>
    <scope>IDENTIFICATION</scope>
</reference>
<dbReference type="WBParaSite" id="PSU_v2.g7476.t1">
    <property type="protein sequence ID" value="PSU_v2.g7476.t1"/>
    <property type="gene ID" value="PSU_v2.g7476"/>
</dbReference>
<protein>
    <submittedName>
        <fullName evidence="2">Uncharacterized protein</fullName>
    </submittedName>
</protein>
<keyword evidence="1" id="KW-1185">Reference proteome</keyword>
<organism evidence="1 2">
    <name type="scientific">Panagrolaimus superbus</name>
    <dbReference type="NCBI Taxonomy" id="310955"/>
    <lineage>
        <taxon>Eukaryota</taxon>
        <taxon>Metazoa</taxon>
        <taxon>Ecdysozoa</taxon>
        <taxon>Nematoda</taxon>
        <taxon>Chromadorea</taxon>
        <taxon>Rhabditida</taxon>
        <taxon>Tylenchina</taxon>
        <taxon>Panagrolaimomorpha</taxon>
        <taxon>Panagrolaimoidea</taxon>
        <taxon>Panagrolaimidae</taxon>
        <taxon>Panagrolaimus</taxon>
    </lineage>
</organism>
<dbReference type="Proteomes" id="UP000887577">
    <property type="component" value="Unplaced"/>
</dbReference>
<proteinExistence type="predicted"/>
<dbReference type="AlphaFoldDB" id="A0A914Z6E1"/>
<evidence type="ECO:0000313" key="2">
    <source>
        <dbReference type="WBParaSite" id="PSU_v2.g7476.t1"/>
    </source>
</evidence>
<name>A0A914Z6E1_9BILA</name>